<comment type="caution">
    <text evidence="3">The sequence shown here is derived from an EMBL/GenBank/DDBJ whole genome shotgun (WGS) entry which is preliminary data.</text>
</comment>
<protein>
    <recommendedName>
        <fullName evidence="2">DUF6699 domain-containing protein</fullName>
    </recommendedName>
</protein>
<feature type="region of interest" description="Disordered" evidence="1">
    <location>
        <begin position="73"/>
        <end position="119"/>
    </location>
</feature>
<dbReference type="Pfam" id="PF20415">
    <property type="entry name" value="DUF6699"/>
    <property type="match status" value="1"/>
</dbReference>
<feature type="compositionally biased region" description="Low complexity" evidence="1">
    <location>
        <begin position="78"/>
        <end position="94"/>
    </location>
</feature>
<sequence>MPSLFASQERRPKRPSRPSTSLLRRFNDLYRPSVSPSLVSKSKGGKNSNPETRFSPEQPVRVSLFPLNISTEGFHGNSSVDSESNSSHSDASSSRQTLELSPSLEASPIPSFHPQRPHIKPLRPALKQTTSWNSTSTRSSTNDLHVSFVIPTRPDPTTFTMHPLFEYTHLDHAPISCDTIYPLSSRSILDRSTRASIPYETLDEPATEPAVYSLLVLKCDLLPWEVIVCPNASGAAPAKSTRFPFTRRRPVTNLDVLFALYDTLTERVTEDEWARLGHRSRAQRKISRAYEQRCIKLGGGWETGVRRIDWLDGRTRLVGIEMVPAKDGVASDVATLVFKTPA</sequence>
<dbReference type="InterPro" id="IPR046522">
    <property type="entry name" value="DUF6699"/>
</dbReference>
<dbReference type="Proteomes" id="UP001215598">
    <property type="component" value="Unassembled WGS sequence"/>
</dbReference>
<feature type="region of interest" description="Disordered" evidence="1">
    <location>
        <begin position="1"/>
        <end position="60"/>
    </location>
</feature>
<keyword evidence="4" id="KW-1185">Reference proteome</keyword>
<reference evidence="3" key="1">
    <citation type="submission" date="2023-03" db="EMBL/GenBank/DDBJ databases">
        <title>Massive genome expansion in bonnet fungi (Mycena s.s.) driven by repeated elements and novel gene families across ecological guilds.</title>
        <authorList>
            <consortium name="Lawrence Berkeley National Laboratory"/>
            <person name="Harder C.B."/>
            <person name="Miyauchi S."/>
            <person name="Viragh M."/>
            <person name="Kuo A."/>
            <person name="Thoen E."/>
            <person name="Andreopoulos B."/>
            <person name="Lu D."/>
            <person name="Skrede I."/>
            <person name="Drula E."/>
            <person name="Henrissat B."/>
            <person name="Morin E."/>
            <person name="Kohler A."/>
            <person name="Barry K."/>
            <person name="LaButti K."/>
            <person name="Morin E."/>
            <person name="Salamov A."/>
            <person name="Lipzen A."/>
            <person name="Mereny Z."/>
            <person name="Hegedus B."/>
            <person name="Baldrian P."/>
            <person name="Stursova M."/>
            <person name="Weitz H."/>
            <person name="Taylor A."/>
            <person name="Grigoriev I.V."/>
            <person name="Nagy L.G."/>
            <person name="Martin F."/>
            <person name="Kauserud H."/>
        </authorList>
    </citation>
    <scope>NUCLEOTIDE SEQUENCE</scope>
    <source>
        <strain evidence="3">CBHHK182m</strain>
    </source>
</reference>
<evidence type="ECO:0000313" key="3">
    <source>
        <dbReference type="EMBL" id="KAJ7749414.1"/>
    </source>
</evidence>
<evidence type="ECO:0000313" key="4">
    <source>
        <dbReference type="Proteomes" id="UP001215598"/>
    </source>
</evidence>
<accession>A0AAD7IS83</accession>
<dbReference type="EMBL" id="JARKIB010000069">
    <property type="protein sequence ID" value="KAJ7749414.1"/>
    <property type="molecule type" value="Genomic_DNA"/>
</dbReference>
<evidence type="ECO:0000259" key="2">
    <source>
        <dbReference type="Pfam" id="PF20415"/>
    </source>
</evidence>
<evidence type="ECO:0000256" key="1">
    <source>
        <dbReference type="SAM" id="MobiDB-lite"/>
    </source>
</evidence>
<gene>
    <name evidence="3" type="ORF">B0H16DRAFT_1691869</name>
</gene>
<organism evidence="3 4">
    <name type="scientific">Mycena metata</name>
    <dbReference type="NCBI Taxonomy" id="1033252"/>
    <lineage>
        <taxon>Eukaryota</taxon>
        <taxon>Fungi</taxon>
        <taxon>Dikarya</taxon>
        <taxon>Basidiomycota</taxon>
        <taxon>Agaricomycotina</taxon>
        <taxon>Agaricomycetes</taxon>
        <taxon>Agaricomycetidae</taxon>
        <taxon>Agaricales</taxon>
        <taxon>Marasmiineae</taxon>
        <taxon>Mycenaceae</taxon>
        <taxon>Mycena</taxon>
    </lineage>
</organism>
<proteinExistence type="predicted"/>
<feature type="domain" description="DUF6699" evidence="2">
    <location>
        <begin position="178"/>
        <end position="325"/>
    </location>
</feature>
<name>A0AAD7IS83_9AGAR</name>
<feature type="compositionally biased region" description="Low complexity" evidence="1">
    <location>
        <begin position="32"/>
        <end position="42"/>
    </location>
</feature>
<dbReference type="AlphaFoldDB" id="A0AAD7IS83"/>